<name>A0A6J7WW40_9CAUD</name>
<protein>
    <submittedName>
        <fullName evidence="1">Uncharacterized protein</fullName>
    </submittedName>
</protein>
<reference evidence="1" key="1">
    <citation type="submission" date="2020-05" db="EMBL/GenBank/DDBJ databases">
        <authorList>
            <person name="Chiriac C."/>
            <person name="Salcher M."/>
            <person name="Ghai R."/>
            <person name="Kavagutti S V."/>
        </authorList>
    </citation>
    <scope>NUCLEOTIDE SEQUENCE</scope>
</reference>
<organism evidence="1">
    <name type="scientific">uncultured Caudovirales phage</name>
    <dbReference type="NCBI Taxonomy" id="2100421"/>
    <lineage>
        <taxon>Viruses</taxon>
        <taxon>Duplodnaviria</taxon>
        <taxon>Heunggongvirae</taxon>
        <taxon>Uroviricota</taxon>
        <taxon>Caudoviricetes</taxon>
        <taxon>Peduoviridae</taxon>
        <taxon>Maltschvirus</taxon>
        <taxon>Maltschvirus maltsch</taxon>
    </lineage>
</organism>
<gene>
    <name evidence="1" type="ORF">UFOVP233_55</name>
</gene>
<sequence>MSFFADRISAIAKRADEILKEGYKPPEGVRSNAKRGLELRRKYGRGGLTNAEASDQGIGSGVQRATNLANGDAVSLDTIKRMHAFFERQEKNKDTPPEEGNGKIAWLLWGGDAGRRWADAILRRESILKRTDALISSIAKDGEAPAGDGPTVSDVHVPTADMVVGVTPKPKKKPKRATGEVNG</sequence>
<accession>A0A6J7WW40</accession>
<proteinExistence type="predicted"/>
<dbReference type="EMBL" id="LR798285">
    <property type="protein sequence ID" value="CAB5220354.1"/>
    <property type="molecule type" value="Genomic_DNA"/>
</dbReference>
<evidence type="ECO:0000313" key="1">
    <source>
        <dbReference type="EMBL" id="CAB5220354.1"/>
    </source>
</evidence>